<dbReference type="GO" id="GO:0051082">
    <property type="term" value="F:unfolded protein binding"/>
    <property type="evidence" value="ECO:0007669"/>
    <property type="project" value="TreeGrafter"/>
</dbReference>
<dbReference type="FunCoup" id="E2BRE8">
    <property type="interactions" value="98"/>
</dbReference>
<dbReference type="PhylomeDB" id="E2BRE8"/>
<reference evidence="4 5" key="1">
    <citation type="journal article" date="2010" name="Science">
        <title>Genomic comparison of the ants Camponotus floridanus and Harpegnathos saltator.</title>
        <authorList>
            <person name="Bonasio R."/>
            <person name="Zhang G."/>
            <person name="Ye C."/>
            <person name="Mutti N.S."/>
            <person name="Fang X."/>
            <person name="Qin N."/>
            <person name="Donahue G."/>
            <person name="Yang P."/>
            <person name="Li Q."/>
            <person name="Li C."/>
            <person name="Zhang P."/>
            <person name="Huang Z."/>
            <person name="Berger S.L."/>
            <person name="Reinberg D."/>
            <person name="Wang J."/>
            <person name="Liebig J."/>
        </authorList>
    </citation>
    <scope>NUCLEOTIDE SEQUENCE [LARGE SCALE GENOMIC DNA]</scope>
    <source>
        <strain evidence="4 5">R22 G/1</strain>
    </source>
</reference>
<dbReference type="PANTHER" id="PTHR13347:SF1">
    <property type="entry name" value="HEAT REPEAT-CONTAINING PROTEIN 3"/>
    <property type="match status" value="1"/>
</dbReference>
<dbReference type="KEGG" id="hst:105185754"/>
<gene>
    <name evidence="4" type="ORF">EAI_13469</name>
</gene>
<dbReference type="InterPro" id="IPR016024">
    <property type="entry name" value="ARM-type_fold"/>
</dbReference>
<feature type="domain" description="SYO1-like TPR repeats" evidence="3">
    <location>
        <begin position="370"/>
        <end position="631"/>
    </location>
</feature>
<dbReference type="OrthoDB" id="288703at2759"/>
<dbReference type="Pfam" id="PF25567">
    <property type="entry name" value="TPR_SYO1"/>
    <property type="match status" value="1"/>
</dbReference>
<sequence>MGKQKRQRKRPHKQGPSGLMSVKDFDKIEDSTSIDRIRALQNAYEDVQSHDSEIKLLALQILETMAWDVSMAENIAKDGIAKMVGPLLLDHNIMIQAAAISTLRQIADKGGAKAHASLMNDDIMTPVIALLKQHYSNWSFKSDYKYALNEKEIYIQSVALLWTLCESNDNAIKYVNDQNLVPLLTRYLNMNIYDIQIIVITMQCLITVVEDNADAVTVVRASEDVLYDIAIKMSTEDAKSNPEVWFLRTSSITLLSSICSWDDLCKPTYFNIFIKTLDEVLSIDSKQLLSSLVSIVPHEKTTSNEKRKKIAENKMLVNTQNLALETLANFCSDNDEDNGSTNSDDSKIMDMDSEAMDIDDEHLKSSLPIQFVEAVNHCNLLDKVWEKTVAVEADSKDILNQNEEGKDVLKQFYILRCRAYMCLNNLLPNFDIDALGGVDKFYSKWLEVLKIVVENINLYTGYTELLDAAACALRTITERLNCVQTDVFTRLNETDFPKIIGDEIQLQCINPNTRVNMMRIFGLLTLNMTRHMNAQNYTIAKNCSEVILNTCMTEPKAWVMAESIDALMDIFAEDDTDQLAVDVNLIQKLKILFPIFRNKVQQQKNKLRDRMAVVSTVKANIQRFIKYKEKQVKNLLLLKKRNTIRHT</sequence>
<dbReference type="EMBL" id="GL449962">
    <property type="protein sequence ID" value="EFN81726.1"/>
    <property type="molecule type" value="Genomic_DNA"/>
</dbReference>
<keyword evidence="5" id="KW-1185">Reference proteome</keyword>
<proteinExistence type="inferred from homology"/>
<dbReference type="Gene3D" id="1.25.10.10">
    <property type="entry name" value="Leucine-rich Repeat Variant"/>
    <property type="match status" value="1"/>
</dbReference>
<evidence type="ECO:0000256" key="2">
    <source>
        <dbReference type="SAM" id="MobiDB-lite"/>
    </source>
</evidence>
<dbReference type="GO" id="GO:0042273">
    <property type="term" value="P:ribosomal large subunit biogenesis"/>
    <property type="evidence" value="ECO:0007669"/>
    <property type="project" value="TreeGrafter"/>
</dbReference>
<dbReference type="InParanoid" id="E2BRE8"/>
<evidence type="ECO:0000313" key="4">
    <source>
        <dbReference type="EMBL" id="EFN81726.1"/>
    </source>
</evidence>
<dbReference type="InterPro" id="IPR052616">
    <property type="entry name" value="SYO1-like"/>
</dbReference>
<dbReference type="Proteomes" id="UP000008237">
    <property type="component" value="Unassembled WGS sequence"/>
</dbReference>
<organism evidence="5">
    <name type="scientific">Harpegnathos saltator</name>
    <name type="common">Jerdon's jumping ant</name>
    <dbReference type="NCBI Taxonomy" id="610380"/>
    <lineage>
        <taxon>Eukaryota</taxon>
        <taxon>Metazoa</taxon>
        <taxon>Ecdysozoa</taxon>
        <taxon>Arthropoda</taxon>
        <taxon>Hexapoda</taxon>
        <taxon>Insecta</taxon>
        <taxon>Pterygota</taxon>
        <taxon>Neoptera</taxon>
        <taxon>Endopterygota</taxon>
        <taxon>Hymenoptera</taxon>
        <taxon>Apocrita</taxon>
        <taxon>Aculeata</taxon>
        <taxon>Formicoidea</taxon>
        <taxon>Formicidae</taxon>
        <taxon>Ponerinae</taxon>
        <taxon>Ponerini</taxon>
        <taxon>Harpegnathos</taxon>
    </lineage>
</organism>
<protein>
    <submittedName>
        <fullName evidence="4">HEAT repeat-containing protein 3</fullName>
    </submittedName>
</protein>
<dbReference type="PANTHER" id="PTHR13347">
    <property type="entry name" value="HEAT REPEAT-CONTAINING PROTEIN 3"/>
    <property type="match status" value="1"/>
</dbReference>
<accession>E2BRE8</accession>
<dbReference type="InterPro" id="IPR011989">
    <property type="entry name" value="ARM-like"/>
</dbReference>
<dbReference type="SUPFAM" id="SSF48371">
    <property type="entry name" value="ARM repeat"/>
    <property type="match status" value="1"/>
</dbReference>
<name>E2BRE8_HARSA</name>
<dbReference type="STRING" id="610380.E2BRE8"/>
<comment type="similarity">
    <text evidence="1">Belongs to the nuclear import and ribosome assembly adapter family.</text>
</comment>
<evidence type="ECO:0000256" key="1">
    <source>
        <dbReference type="ARBA" id="ARBA00049983"/>
    </source>
</evidence>
<evidence type="ECO:0000313" key="5">
    <source>
        <dbReference type="Proteomes" id="UP000008237"/>
    </source>
</evidence>
<dbReference type="AlphaFoldDB" id="E2BRE8"/>
<dbReference type="OMA" id="ENELHAD"/>
<feature type="region of interest" description="Disordered" evidence="2">
    <location>
        <begin position="1"/>
        <end position="22"/>
    </location>
</feature>
<dbReference type="GO" id="GO:0006606">
    <property type="term" value="P:protein import into nucleus"/>
    <property type="evidence" value="ECO:0007669"/>
    <property type="project" value="TreeGrafter"/>
</dbReference>
<feature type="compositionally biased region" description="Basic residues" evidence="2">
    <location>
        <begin position="1"/>
        <end position="13"/>
    </location>
</feature>
<dbReference type="InterPro" id="IPR057990">
    <property type="entry name" value="TPR_SYO1"/>
</dbReference>
<evidence type="ECO:0000259" key="3">
    <source>
        <dbReference type="Pfam" id="PF25567"/>
    </source>
</evidence>